<dbReference type="GO" id="GO:0016758">
    <property type="term" value="F:hexosyltransferase activity"/>
    <property type="evidence" value="ECO:0007669"/>
    <property type="project" value="InterPro"/>
</dbReference>
<dbReference type="PANTHER" id="PTHR21015">
    <property type="entry name" value="UDP-N-ACETYLGLUCOSAMINE--N-ACETYLMURAMYL-(PENTAPEPTIDE) PYROPHOSPHORYL-UNDECAPRENOL N-ACETYLGLUCOSAMINE TRANSFERASE 1"/>
    <property type="match status" value="1"/>
</dbReference>
<proteinExistence type="predicted"/>
<dbReference type="Gene3D" id="3.40.50.2000">
    <property type="entry name" value="Glycogen Phosphorylase B"/>
    <property type="match status" value="1"/>
</dbReference>
<feature type="active site" description="Proton acceptor" evidence="1">
    <location>
        <position position="17"/>
    </location>
</feature>
<sequence>MKVAVRADASAKIGSGHVIRTLTLADVLRAGGATVCFISREFPGHLCDVVENCGYPTIRLPDFAAAAPSFEEDAAQTSARLAAEKLDWLIVDHYGLGQGWETAMRCNAARIMAIDDLADRDHDCDLLLDQNFFTNAEARYLPHLPKGCVNLLGPRFALLRPQFAAARAVLRERGGGVKRVLIYFGGNDTTGETAKALRALARNSKSLAVDVVVGGHTPLKEEIGRLVAEFPAGRTFFYVENMAELMSEADLFVGTAGSATWERCCLGLPSVVITTAANQIEPINHLAGCGVLLHAGHAGELTEKQLAELLQRVMADAPLLRGFTTKSMELVDGKGAERCAEQLALLSLQ</sequence>
<dbReference type="EMBL" id="JAEMHM010000006">
    <property type="protein sequence ID" value="MBJ6724840.1"/>
    <property type="molecule type" value="Genomic_DNA"/>
</dbReference>
<name>A0A8J7LVC9_9BACT</name>
<dbReference type="Gene3D" id="3.40.50.11190">
    <property type="match status" value="1"/>
</dbReference>
<dbReference type="PANTHER" id="PTHR21015:SF22">
    <property type="entry name" value="GLYCOSYLTRANSFERASE"/>
    <property type="match status" value="1"/>
</dbReference>
<comment type="caution">
    <text evidence="4">The sequence shown here is derived from an EMBL/GenBank/DDBJ whole genome shotgun (WGS) entry which is preliminary data.</text>
</comment>
<dbReference type="InterPro" id="IPR007235">
    <property type="entry name" value="Glyco_trans_28_C"/>
</dbReference>
<keyword evidence="5" id="KW-1185">Reference proteome</keyword>
<dbReference type="InterPro" id="IPR020023">
    <property type="entry name" value="PseG"/>
</dbReference>
<evidence type="ECO:0000256" key="2">
    <source>
        <dbReference type="PIRSR" id="PIRSR620023-2"/>
    </source>
</evidence>
<feature type="domain" description="Glycosyl transferase family 28 C-terminal" evidence="3">
    <location>
        <begin position="227"/>
        <end position="278"/>
    </location>
</feature>
<organism evidence="4 5">
    <name type="scientific">Geomesophilobacter sediminis</name>
    <dbReference type="NCBI Taxonomy" id="2798584"/>
    <lineage>
        <taxon>Bacteria</taxon>
        <taxon>Pseudomonadati</taxon>
        <taxon>Thermodesulfobacteriota</taxon>
        <taxon>Desulfuromonadia</taxon>
        <taxon>Geobacterales</taxon>
        <taxon>Geobacteraceae</taxon>
        <taxon>Geomesophilobacter</taxon>
    </lineage>
</organism>
<evidence type="ECO:0000313" key="4">
    <source>
        <dbReference type="EMBL" id="MBJ6724840.1"/>
    </source>
</evidence>
<dbReference type="RefSeq" id="WP_199383726.1">
    <property type="nucleotide sequence ID" value="NZ_JAEMHM010000006.1"/>
</dbReference>
<feature type="binding site" evidence="2">
    <location>
        <position position="160"/>
    </location>
    <ligand>
        <name>substrate</name>
    </ligand>
</feature>
<dbReference type="Proteomes" id="UP000636888">
    <property type="component" value="Unassembled WGS sequence"/>
</dbReference>
<reference evidence="4" key="1">
    <citation type="submission" date="2020-12" db="EMBL/GenBank/DDBJ databases">
        <title>Geomonas sp. Red875, isolated from river sediment.</title>
        <authorList>
            <person name="Xu Z."/>
            <person name="Zhang Z."/>
            <person name="Masuda Y."/>
            <person name="Itoh H."/>
            <person name="Senoo K."/>
        </authorList>
    </citation>
    <scope>NUCLEOTIDE SEQUENCE</scope>
    <source>
        <strain evidence="4">Red875</strain>
    </source>
</reference>
<dbReference type="EC" id="3.6.1.57" evidence="4"/>
<dbReference type="SUPFAM" id="SSF53756">
    <property type="entry name" value="UDP-Glycosyltransferase/glycogen phosphorylase"/>
    <property type="match status" value="1"/>
</dbReference>
<gene>
    <name evidence="4" type="primary">pseG</name>
    <name evidence="4" type="ORF">JFN93_08990</name>
</gene>
<dbReference type="GO" id="GO:0016787">
    <property type="term" value="F:hydrolase activity"/>
    <property type="evidence" value="ECO:0007669"/>
    <property type="project" value="UniProtKB-KW"/>
</dbReference>
<dbReference type="NCBIfam" id="TIGR03590">
    <property type="entry name" value="PseG"/>
    <property type="match status" value="1"/>
</dbReference>
<keyword evidence="4" id="KW-0378">Hydrolase</keyword>
<evidence type="ECO:0000259" key="3">
    <source>
        <dbReference type="Pfam" id="PF04101"/>
    </source>
</evidence>
<accession>A0A8J7LVC9</accession>
<evidence type="ECO:0000256" key="1">
    <source>
        <dbReference type="PIRSR" id="PIRSR620023-1"/>
    </source>
</evidence>
<dbReference type="AlphaFoldDB" id="A0A8J7LVC9"/>
<evidence type="ECO:0000313" key="5">
    <source>
        <dbReference type="Proteomes" id="UP000636888"/>
    </source>
</evidence>
<protein>
    <submittedName>
        <fullName evidence="4">UDP-2,4-diacetamido-2,4, 6-trideoxy-beta-L-altropyranose hydrolase</fullName>
        <ecNumber evidence="4">3.6.1.57</ecNumber>
    </submittedName>
</protein>
<dbReference type="Pfam" id="PF04101">
    <property type="entry name" value="Glyco_tran_28_C"/>
    <property type="match status" value="1"/>
</dbReference>
<feature type="binding site" evidence="2">
    <location>
        <position position="262"/>
    </location>
    <ligand>
        <name>substrate</name>
    </ligand>
</feature>